<dbReference type="InterPro" id="IPR052081">
    <property type="entry name" value="Dispatched_Hh_regulator"/>
</dbReference>
<feature type="transmembrane region" description="Helical" evidence="7">
    <location>
        <begin position="39"/>
        <end position="58"/>
    </location>
</feature>
<comment type="subcellular location">
    <subcellularLocation>
        <location evidence="1">Membrane</location>
        <topology evidence="1">Multi-pass membrane protein</topology>
    </subcellularLocation>
</comment>
<feature type="transmembrane region" description="Helical" evidence="7">
    <location>
        <begin position="917"/>
        <end position="935"/>
    </location>
</feature>
<dbReference type="Pfam" id="PF03176">
    <property type="entry name" value="MMPL"/>
    <property type="match status" value="1"/>
</dbReference>
<sequence>MGGEAHGGGPNGERQKKREYLKPSKWLEVYSGWAYKRPVTMFLVIVVVVILLAVAAVASNSFSISDGGSEWTVKTNEHSQRDEAITQAEEQLASQIDERKRSQDNFALKLAFIYKDKTGGMNMFTQENLEIVREVENTLLRNPMYRDFCELDYTDVDNPTCITQLSPLGFFFDFSESDGYGAQINSPEEGLALLNQDIFVNGFYVVKEFPENNNASSLYTQSLYSFGLPIDKYNNSKDDDDDQIDFVYDNFLKDVEEDLWELLGMEKANFFRTKYSDTGSLRTVEVVWGTAALEAEEFLRVIFLDFTWAGLSLVGVWLYLMFHLGSFFLSIVGAFEIFFAFPAGAFIYRQIFGIEFFAQLHILVIFILLGLGADDVFVFTDAFKQSESMPGVGINLQDRLQYTAHRASKAVFVTSFTTAAAFFASATSELMPMASFGIFAGLCIVILFLFNVLIMPCALVLWAGYTPYCVKRVCCCCIPLCKMECIKNTLPCCTCCHIEPDKGFDIKSGRPLSVKVSNTVDGPVSPESGVGTGSIEGGVMSAYSAPEKQLVDRPPIRRMLTMESVAQMRPLERFFNGPYFRFLKVARWAIIAIGAVMFGLGLYYITEFSPPKESEQWWPSYHSFQKLADLRERGGPFLSRDEDAFSKVHLAWGLKGFDTSSRNIWDSEDFGTLEYDEAFDMSSPEAQTHLLGVCPRAREAPCTASACDPDDDGNRFLVRFDRSVPDSFEPCWIEDFNIYVQTNLSDTYPNGLPVDQTDFLPALRGFMNTPEFLLRHQGKIGLFRGDTPEQDELRYIQFELTSTYRPPTAASTTRPVLDSWEDFMDAVNADARAAGLDEVSNGFQTGRAAWVWLFSQESLVDSAIQGIFIVFAIAFVILNVASGNVIISIIAITTVAGIVATVMGVCVSAMMGWEFGVAESIVSVILIGFSMDYSLHLADSYIESERTSRMDRTQDALTRLGISVTAGAITTLISGVFLWGAILTFFTKFAFMITATIVVSYLWSMLFFPSMAMTFGPEGNWGDWSTLITVIKGLCCGGSAPEGSAV</sequence>
<dbReference type="Pfam" id="PF02460">
    <property type="entry name" value="Patched"/>
    <property type="match status" value="1"/>
</dbReference>
<evidence type="ECO:0000259" key="8">
    <source>
        <dbReference type="PROSITE" id="PS50156"/>
    </source>
</evidence>
<keyword evidence="2 7" id="KW-0812">Transmembrane</keyword>
<dbReference type="InterPro" id="IPR000731">
    <property type="entry name" value="SSD"/>
</dbReference>
<feature type="transmembrane region" description="Helical" evidence="7">
    <location>
        <begin position="298"/>
        <end position="320"/>
    </location>
</feature>
<feature type="transmembrane region" description="Helical" evidence="7">
    <location>
        <begin position="989"/>
        <end position="1008"/>
    </location>
</feature>
<keyword evidence="10" id="KW-1185">Reference proteome</keyword>
<reference evidence="9" key="1">
    <citation type="submission" date="2020-12" db="EMBL/GenBank/DDBJ databases">
        <authorList>
            <person name="Iha C."/>
        </authorList>
    </citation>
    <scope>NUCLEOTIDE SEQUENCE</scope>
</reference>
<keyword evidence="3 7" id="KW-1133">Transmembrane helix</keyword>
<dbReference type="PROSITE" id="PS50156">
    <property type="entry name" value="SSD"/>
    <property type="match status" value="2"/>
</dbReference>
<evidence type="ECO:0000256" key="2">
    <source>
        <dbReference type="ARBA" id="ARBA00022692"/>
    </source>
</evidence>
<evidence type="ECO:0000256" key="7">
    <source>
        <dbReference type="SAM" id="Phobius"/>
    </source>
</evidence>
<dbReference type="GO" id="GO:0022857">
    <property type="term" value="F:transmembrane transporter activity"/>
    <property type="evidence" value="ECO:0007669"/>
    <property type="project" value="TreeGrafter"/>
</dbReference>
<feature type="domain" description="SSD" evidence="8">
    <location>
        <begin position="351"/>
        <end position="461"/>
    </location>
</feature>
<evidence type="ECO:0000313" key="10">
    <source>
        <dbReference type="Proteomes" id="UP000708148"/>
    </source>
</evidence>
<organism evidence="9 10">
    <name type="scientific">Ostreobium quekettii</name>
    <dbReference type="NCBI Taxonomy" id="121088"/>
    <lineage>
        <taxon>Eukaryota</taxon>
        <taxon>Viridiplantae</taxon>
        <taxon>Chlorophyta</taxon>
        <taxon>core chlorophytes</taxon>
        <taxon>Ulvophyceae</taxon>
        <taxon>TCBD clade</taxon>
        <taxon>Bryopsidales</taxon>
        <taxon>Ostreobineae</taxon>
        <taxon>Ostreobiaceae</taxon>
        <taxon>Ostreobium</taxon>
    </lineage>
</organism>
<dbReference type="GO" id="GO:0016020">
    <property type="term" value="C:membrane"/>
    <property type="evidence" value="ECO:0007669"/>
    <property type="project" value="UniProtKB-SubCell"/>
</dbReference>
<protein>
    <recommendedName>
        <fullName evidence="8">SSD domain-containing protein</fullName>
    </recommendedName>
</protein>
<comment type="similarity">
    <text evidence="6">Belongs to the dispatched family.</text>
</comment>
<feature type="transmembrane region" description="Helical" evidence="7">
    <location>
        <begin position="889"/>
        <end position="911"/>
    </location>
</feature>
<dbReference type="Gene3D" id="1.20.1640.10">
    <property type="entry name" value="Multidrug efflux transporter AcrB transmembrane domain"/>
    <property type="match status" value="2"/>
</dbReference>
<feature type="transmembrane region" description="Helical" evidence="7">
    <location>
        <begin position="956"/>
        <end position="983"/>
    </location>
</feature>
<dbReference type="SUPFAM" id="SSF82866">
    <property type="entry name" value="Multidrug efflux transporter AcrB transmembrane domain"/>
    <property type="match status" value="2"/>
</dbReference>
<name>A0A8S1IW52_9CHLO</name>
<evidence type="ECO:0000256" key="6">
    <source>
        <dbReference type="ARBA" id="ARBA00038046"/>
    </source>
</evidence>
<dbReference type="EMBL" id="CAJHUC010000965">
    <property type="protein sequence ID" value="CAD7699178.1"/>
    <property type="molecule type" value="Genomic_DNA"/>
</dbReference>
<gene>
    <name evidence="9" type="ORF">OSTQU699_LOCUS4537</name>
</gene>
<evidence type="ECO:0000256" key="3">
    <source>
        <dbReference type="ARBA" id="ARBA00022989"/>
    </source>
</evidence>
<dbReference type="PANTHER" id="PTHR45951:SF7">
    <property type="entry name" value="SSD DOMAIN-CONTAINING PROTEIN"/>
    <property type="match status" value="1"/>
</dbReference>
<feature type="domain" description="SSD" evidence="8">
    <location>
        <begin position="886"/>
        <end position="1014"/>
    </location>
</feature>
<feature type="transmembrane region" description="Helical" evidence="7">
    <location>
        <begin position="360"/>
        <end position="380"/>
    </location>
</feature>
<dbReference type="AlphaFoldDB" id="A0A8S1IW52"/>
<dbReference type="OrthoDB" id="429851at2759"/>
<dbReference type="Proteomes" id="UP000708148">
    <property type="component" value="Unassembled WGS sequence"/>
</dbReference>
<comment type="caution">
    <text evidence="9">The sequence shown here is derived from an EMBL/GenBank/DDBJ whole genome shotgun (WGS) entry which is preliminary data.</text>
</comment>
<keyword evidence="5" id="KW-0325">Glycoprotein</keyword>
<accession>A0A8S1IW52</accession>
<feature type="transmembrane region" description="Helical" evidence="7">
    <location>
        <begin position="438"/>
        <end position="462"/>
    </location>
</feature>
<feature type="transmembrane region" description="Helical" evidence="7">
    <location>
        <begin position="585"/>
        <end position="605"/>
    </location>
</feature>
<evidence type="ECO:0000256" key="5">
    <source>
        <dbReference type="ARBA" id="ARBA00023180"/>
    </source>
</evidence>
<evidence type="ECO:0000256" key="4">
    <source>
        <dbReference type="ARBA" id="ARBA00023136"/>
    </source>
</evidence>
<dbReference type="InterPro" id="IPR004869">
    <property type="entry name" value="MMPL_dom"/>
</dbReference>
<evidence type="ECO:0000256" key="1">
    <source>
        <dbReference type="ARBA" id="ARBA00004141"/>
    </source>
</evidence>
<feature type="transmembrane region" description="Helical" evidence="7">
    <location>
        <begin position="326"/>
        <end position="348"/>
    </location>
</feature>
<dbReference type="InterPro" id="IPR003392">
    <property type="entry name" value="PTHD_SSD"/>
</dbReference>
<evidence type="ECO:0000313" key="9">
    <source>
        <dbReference type="EMBL" id="CAD7699178.1"/>
    </source>
</evidence>
<proteinExistence type="inferred from homology"/>
<dbReference type="PANTHER" id="PTHR45951">
    <property type="entry name" value="PROTEIN DISPATCHED-RELATED"/>
    <property type="match status" value="1"/>
</dbReference>
<keyword evidence="4 7" id="KW-0472">Membrane</keyword>
<feature type="transmembrane region" description="Helical" evidence="7">
    <location>
        <begin position="863"/>
        <end position="882"/>
    </location>
</feature>